<feature type="transmembrane region" description="Helical" evidence="1">
    <location>
        <begin position="47"/>
        <end position="72"/>
    </location>
</feature>
<proteinExistence type="predicted"/>
<organism evidence="2 3">
    <name type="scientific">Plasmodium falciparum Tanzania</name>
    <name type="common">2000708</name>
    <dbReference type="NCBI Taxonomy" id="1036725"/>
    <lineage>
        <taxon>Eukaryota</taxon>
        <taxon>Sar</taxon>
        <taxon>Alveolata</taxon>
        <taxon>Apicomplexa</taxon>
        <taxon>Aconoidasida</taxon>
        <taxon>Haemosporida</taxon>
        <taxon>Plasmodiidae</taxon>
        <taxon>Plasmodium</taxon>
        <taxon>Plasmodium (Laverania)</taxon>
    </lineage>
</organism>
<sequence length="87" mass="10592">MYCMKIVNNFIISTIIYYMQFFLLIFSVSSNIFNNDIFITYRQTIKIVFTDIIEFNSFVFFHINYGILYFPYITTFPRKNKYILSTL</sequence>
<evidence type="ECO:0000313" key="2">
    <source>
        <dbReference type="EMBL" id="ETW38102.1"/>
    </source>
</evidence>
<evidence type="ECO:0000313" key="3">
    <source>
        <dbReference type="Proteomes" id="UP000030708"/>
    </source>
</evidence>
<name>A0A024WBF6_PLAFA</name>
<dbReference type="Proteomes" id="UP000030708">
    <property type="component" value="Unassembled WGS sequence"/>
</dbReference>
<keyword evidence="1" id="KW-1133">Transmembrane helix</keyword>
<accession>A0A024WBF6</accession>
<evidence type="ECO:0000256" key="1">
    <source>
        <dbReference type="SAM" id="Phobius"/>
    </source>
</evidence>
<feature type="transmembrane region" description="Helical" evidence="1">
    <location>
        <begin position="6"/>
        <end position="26"/>
    </location>
</feature>
<protein>
    <submittedName>
        <fullName evidence="2">Uncharacterized protein</fullName>
    </submittedName>
</protein>
<reference evidence="2 3" key="1">
    <citation type="submission" date="2013-02" db="EMBL/GenBank/DDBJ databases">
        <title>The Genome Annotation of Plasmodium falciparum Tanzania (2000708).</title>
        <authorList>
            <consortium name="The Broad Institute Genome Sequencing Platform"/>
            <consortium name="The Broad Institute Genome Sequencing Center for Infectious Disease"/>
            <person name="Neafsey D."/>
            <person name="Hoffman S."/>
            <person name="Volkman S."/>
            <person name="Rosenthal P."/>
            <person name="Walker B."/>
            <person name="Young S.K."/>
            <person name="Zeng Q."/>
            <person name="Gargeya S."/>
            <person name="Fitzgerald M."/>
            <person name="Haas B."/>
            <person name="Abouelleil A."/>
            <person name="Allen A.W."/>
            <person name="Alvarado L."/>
            <person name="Arachchi H.M."/>
            <person name="Berlin A.M."/>
            <person name="Chapman S.B."/>
            <person name="Gainer-Dewar J."/>
            <person name="Goldberg J."/>
            <person name="Griggs A."/>
            <person name="Gujja S."/>
            <person name="Hansen M."/>
            <person name="Howarth C."/>
            <person name="Imamovic A."/>
            <person name="Ireland A."/>
            <person name="Larimer J."/>
            <person name="McCowan C."/>
            <person name="Murphy C."/>
            <person name="Pearson M."/>
            <person name="Poon T.W."/>
            <person name="Priest M."/>
            <person name="Roberts A."/>
            <person name="Saif S."/>
            <person name="Shea T."/>
            <person name="Sisk P."/>
            <person name="Sykes S."/>
            <person name="Wortman J."/>
            <person name="Nusbaum C."/>
            <person name="Birren B."/>
        </authorList>
    </citation>
    <scope>NUCLEOTIDE SEQUENCE [LARGE SCALE GENOMIC DNA]</scope>
    <source>
        <strain evidence="3">Tanzania (2000708)</strain>
    </source>
</reference>
<reference evidence="2 3" key="2">
    <citation type="submission" date="2013-02" db="EMBL/GenBank/DDBJ databases">
        <title>The Genome Sequence of Plasmodium falciparum Tanzania (2000708).</title>
        <authorList>
            <consortium name="The Broad Institute Genome Sequencing Platform"/>
            <consortium name="The Broad Institute Genome Sequencing Center for Infectious Disease"/>
            <person name="Neafsey D."/>
            <person name="Cheeseman I."/>
            <person name="Volkman S."/>
            <person name="Adams J."/>
            <person name="Walker B."/>
            <person name="Young S.K."/>
            <person name="Zeng Q."/>
            <person name="Gargeya S."/>
            <person name="Fitzgerald M."/>
            <person name="Haas B."/>
            <person name="Abouelleil A."/>
            <person name="Alvarado L."/>
            <person name="Arachchi H.M."/>
            <person name="Berlin A.M."/>
            <person name="Chapman S.B."/>
            <person name="Dewar J."/>
            <person name="Goldberg J."/>
            <person name="Griggs A."/>
            <person name="Gujja S."/>
            <person name="Hansen M."/>
            <person name="Howarth C."/>
            <person name="Imamovic A."/>
            <person name="Larimer J."/>
            <person name="McCowan C."/>
            <person name="Murphy C."/>
            <person name="Neiman D."/>
            <person name="Pearson M."/>
            <person name="Priest M."/>
            <person name="Roberts A."/>
            <person name="Saif S."/>
            <person name="Shea T."/>
            <person name="Sisk P."/>
            <person name="Sykes S."/>
            <person name="Wortman J."/>
            <person name="Nusbaum C."/>
            <person name="Birren B."/>
        </authorList>
    </citation>
    <scope>NUCLEOTIDE SEQUENCE [LARGE SCALE GENOMIC DNA]</scope>
    <source>
        <strain evidence="3">Tanzania (2000708)</strain>
    </source>
</reference>
<gene>
    <name evidence="2" type="ORF">PFTANZ_01202</name>
</gene>
<dbReference type="AlphaFoldDB" id="A0A024WBF6"/>
<keyword evidence="1" id="KW-0812">Transmembrane</keyword>
<keyword evidence="1" id="KW-0472">Membrane</keyword>
<dbReference type="EMBL" id="KI926323">
    <property type="protein sequence ID" value="ETW38102.1"/>
    <property type="molecule type" value="Genomic_DNA"/>
</dbReference>